<evidence type="ECO:0000256" key="1">
    <source>
        <dbReference type="SAM" id="Coils"/>
    </source>
</evidence>
<feature type="coiled-coil region" evidence="1">
    <location>
        <begin position="736"/>
        <end position="763"/>
    </location>
</feature>
<dbReference type="EMBL" id="MCFG01000070">
    <property type="protein sequence ID" value="ORX83589.1"/>
    <property type="molecule type" value="Genomic_DNA"/>
</dbReference>
<evidence type="ECO:0000313" key="2">
    <source>
        <dbReference type="EMBL" id="ORX83589.1"/>
    </source>
</evidence>
<keyword evidence="3" id="KW-1185">Reference proteome</keyword>
<evidence type="ECO:0000313" key="3">
    <source>
        <dbReference type="Proteomes" id="UP000193944"/>
    </source>
</evidence>
<organism evidence="2 3">
    <name type="scientific">Anaeromyces robustus</name>
    <dbReference type="NCBI Taxonomy" id="1754192"/>
    <lineage>
        <taxon>Eukaryota</taxon>
        <taxon>Fungi</taxon>
        <taxon>Fungi incertae sedis</taxon>
        <taxon>Chytridiomycota</taxon>
        <taxon>Chytridiomycota incertae sedis</taxon>
        <taxon>Neocallimastigomycetes</taxon>
        <taxon>Neocallimastigales</taxon>
        <taxon>Neocallimastigaceae</taxon>
        <taxon>Anaeromyces</taxon>
    </lineage>
</organism>
<reference evidence="2 3" key="2">
    <citation type="submission" date="2016-08" db="EMBL/GenBank/DDBJ databases">
        <title>Pervasive Adenine N6-methylation of Active Genes in Fungi.</title>
        <authorList>
            <consortium name="DOE Joint Genome Institute"/>
            <person name="Mondo S.J."/>
            <person name="Dannebaum R.O."/>
            <person name="Kuo R.C."/>
            <person name="Labutti K."/>
            <person name="Haridas S."/>
            <person name="Kuo A."/>
            <person name="Salamov A."/>
            <person name="Ahrendt S.R."/>
            <person name="Lipzen A."/>
            <person name="Sullivan W."/>
            <person name="Andreopoulos W.B."/>
            <person name="Clum A."/>
            <person name="Lindquist E."/>
            <person name="Daum C."/>
            <person name="Ramamoorthy G.K."/>
            <person name="Gryganskyi A."/>
            <person name="Culley D."/>
            <person name="Magnuson J.K."/>
            <person name="James T.Y."/>
            <person name="O'Malley M.A."/>
            <person name="Stajich J.E."/>
            <person name="Spatafora J.W."/>
            <person name="Visel A."/>
            <person name="Grigoriev I.V."/>
        </authorList>
    </citation>
    <scope>NUCLEOTIDE SEQUENCE [LARGE SCALE GENOMIC DNA]</scope>
    <source>
        <strain evidence="2 3">S4</strain>
    </source>
</reference>
<gene>
    <name evidence="2" type="ORF">BCR32DRAFT_291907</name>
</gene>
<protein>
    <submittedName>
        <fullName evidence="2">Uncharacterized protein</fullName>
    </submittedName>
</protein>
<name>A0A1Y1XCX6_9FUNG</name>
<sequence length="1056" mass="120448">MWTDIIKEIFDNNKLLYNLIDNPKELINYYNELSSEDNGNSCLLDKYPLFFYNNKYYINYKLTYNNEYYIDDDQEFLTDFEIIASAQNHLTEQIAMLILAAGEGIYNANNECIGGRIYKTSENSGYRNIRIDDTNDIFLDITEIIPSLHGCDIRNTCDNEFGELYVLSHEIAKDKNLSLDDYNYLIPLFDNDLIVEMNLPNLESNMVNLKNENDMIVKDLKNYNFEIYPFDDDSISKGFKSVVHHFVDRSGNLVGANIDINDESNFLNYINSNLNSDHNINSLYNYINDSGCNTNVKCKALKMSLHMLSKKCLSDINNTSNDSYKNEIRLGSTFELVRIGNTYHLLNYDQKPAAKKPAYNDLDPNNNQPIFNSDITPYNTINDAITESSNIPSQDPKQLNFKGIKEVLRFDISGIDKTPDRNNRILNSYRNIYKKTNGYKKTKSKNNKTRNQRGIGLLAKCGITLANLKGPLDSRQITLSNDYSIDDDTVKDIVTGKVIRGMKENPSTGIYNFPCKYINGDLKNNNDRHVGDITKNLDNNVDFIPIEIISSRFIKSKFTDNNQPDPRDLNAYVKVSSAREAEELFILNSNGFAEGFPNGAHGEEFDNAIEANKDTVDIIEKKYGKINDLNNYSDLKTVSSCSRDSIKRSEGFCTNSNSLLNNDISYDSTLLNIKFRLESSLNKSILDNNTSLKDKLNNYIDIINKNKNQLSDDIKLELLNNLDNIVNKLEKDIYNKNSINNDNIVLLEDINNLKNEINTISNNIEYSNIINEDNIDDNIDDNNIINEDNIRENLLINSSPTNKNANSIANENKLLTSLNSLECITKKSVDNISNNNSKSSDIGIAVDSDLKINCDVNDLVKRIESFDVNDAEGLKTLLKEYHILKSIDLSNENDEIRDKKTLHRKIVHKLKLSLERKLQEAISKGKLEDFKSNNGLISKADTTNKLGEIEQSDIDNFKVVSISAIYGDNQIKFIGEINYSTNFIKYFANDMKKEIASLPNNNLSKATYNKLNAFYKLVDSQASKIMSYETPNGKDSELLHFTELLHNYDEILFIFT</sequence>
<reference evidence="2 3" key="1">
    <citation type="submission" date="2016-08" db="EMBL/GenBank/DDBJ databases">
        <title>A Parts List for Fungal Cellulosomes Revealed by Comparative Genomics.</title>
        <authorList>
            <consortium name="DOE Joint Genome Institute"/>
            <person name="Haitjema C.H."/>
            <person name="Gilmore S.P."/>
            <person name="Henske J.K."/>
            <person name="Solomon K.V."/>
            <person name="De Groot R."/>
            <person name="Kuo A."/>
            <person name="Mondo S.J."/>
            <person name="Salamov A.A."/>
            <person name="Labutti K."/>
            <person name="Zhao Z."/>
            <person name="Chiniquy J."/>
            <person name="Barry K."/>
            <person name="Brewer H.M."/>
            <person name="Purvine S.O."/>
            <person name="Wright A.T."/>
            <person name="Boxma B."/>
            <person name="Van Alen T."/>
            <person name="Hackstein J.H."/>
            <person name="Baker S.E."/>
            <person name="Grigoriev I.V."/>
            <person name="O'Malley M.A."/>
        </authorList>
    </citation>
    <scope>NUCLEOTIDE SEQUENCE [LARGE SCALE GENOMIC DNA]</scope>
    <source>
        <strain evidence="2 3">S4</strain>
    </source>
</reference>
<accession>A0A1Y1XCX6</accession>
<dbReference type="AlphaFoldDB" id="A0A1Y1XCX6"/>
<dbReference type="Proteomes" id="UP000193944">
    <property type="component" value="Unassembled WGS sequence"/>
</dbReference>
<comment type="caution">
    <text evidence="2">The sequence shown here is derived from an EMBL/GenBank/DDBJ whole genome shotgun (WGS) entry which is preliminary data.</text>
</comment>
<proteinExistence type="predicted"/>
<keyword evidence="1" id="KW-0175">Coiled coil</keyword>